<evidence type="ECO:0000256" key="1">
    <source>
        <dbReference type="ARBA" id="ARBA00004173"/>
    </source>
</evidence>
<sequence>MLRPILICSRRTFVTTPRNFAKKKLIGSDSGRGTKMAKVVVETPKPIRDTELLVTRCCGLNKYVEGEDPVLKPDEEYPDWLWTIHTGKPKTFLDMDPDTKEYWYALKLANRVQRNKAKKGIRFYTPPKMHELSFLSRLPLKHANQ</sequence>
<reference evidence="8" key="2">
    <citation type="submission" date="2025-08" db="UniProtKB">
        <authorList>
            <consortium name="Ensembl"/>
        </authorList>
    </citation>
    <scope>IDENTIFICATION</scope>
</reference>
<reference evidence="9" key="1">
    <citation type="submission" date="2003-08" db="EMBL/GenBank/DDBJ databases">
        <authorList>
            <person name="Birren B."/>
            <person name="Nusbaum C."/>
            <person name="Abebe A."/>
            <person name="Abouelleil A."/>
            <person name="Adekoya E."/>
            <person name="Ait-zahra M."/>
            <person name="Allen N."/>
            <person name="Allen T."/>
            <person name="An P."/>
            <person name="Anderson M."/>
            <person name="Anderson S."/>
            <person name="Arachchi H."/>
            <person name="Armbruster J."/>
            <person name="Bachantsang P."/>
            <person name="Baldwin J."/>
            <person name="Barry A."/>
            <person name="Bayul T."/>
            <person name="Blitshsteyn B."/>
            <person name="Bloom T."/>
            <person name="Blye J."/>
            <person name="Boguslavskiy L."/>
            <person name="Borowsky M."/>
            <person name="Boukhgalter B."/>
            <person name="Brunache A."/>
            <person name="Butler J."/>
            <person name="Calixte N."/>
            <person name="Calvo S."/>
            <person name="Camarata J."/>
            <person name="Campo K."/>
            <person name="Chang J."/>
            <person name="Cheshatsang Y."/>
            <person name="Citroen M."/>
            <person name="Collymore A."/>
            <person name="Considine T."/>
            <person name="Cook A."/>
            <person name="Cooke P."/>
            <person name="Corum B."/>
            <person name="Cuomo C."/>
            <person name="David R."/>
            <person name="Dawoe T."/>
            <person name="Degray S."/>
            <person name="Dodge S."/>
            <person name="Dooley K."/>
            <person name="Dorje P."/>
            <person name="Dorjee K."/>
            <person name="Dorris L."/>
            <person name="Duffey N."/>
            <person name="Dupes A."/>
            <person name="Elkins T."/>
            <person name="Engels R."/>
            <person name="Erickson J."/>
            <person name="Farina A."/>
            <person name="Faro S."/>
            <person name="Ferreira P."/>
            <person name="Fischer H."/>
            <person name="Fitzgerald M."/>
            <person name="Foley K."/>
            <person name="Gage D."/>
            <person name="Galagan J."/>
            <person name="Gearin G."/>
            <person name="Gnerre S."/>
            <person name="Gnirke A."/>
            <person name="Goyette A."/>
            <person name="Graham J."/>
            <person name="Grandbois E."/>
            <person name="Gyaltsen K."/>
            <person name="Hafez N."/>
            <person name="Hagopian D."/>
            <person name="Hagos B."/>
            <person name="Hall J."/>
            <person name="Hatcher B."/>
            <person name="Heller A."/>
            <person name="Higgins H."/>
            <person name="Honan T."/>
            <person name="Horn A."/>
            <person name="Houde N."/>
            <person name="Hughes L."/>
            <person name="Hulme W."/>
            <person name="Husby E."/>
            <person name="Iliev I."/>
            <person name="Jaffe D."/>
            <person name="Jones C."/>
            <person name="Kamal M."/>
            <person name="Kamat A."/>
            <person name="Kamvysselis M."/>
            <person name="Karlsson E."/>
            <person name="Kells C."/>
            <person name="Kieu A."/>
            <person name="Kisner P."/>
            <person name="Kodira C."/>
            <person name="Kulbokas E."/>
            <person name="Labutti K."/>
            <person name="Lama D."/>
            <person name="Landers T."/>
            <person name="Leger J."/>
            <person name="Levine S."/>
            <person name="Lewis D."/>
            <person name="Lewis T."/>
            <person name="Lindblad-toh K."/>
            <person name="Liu X."/>
            <person name="Lokyitsang T."/>
            <person name="Lokyitsang Y."/>
            <person name="Lucien O."/>
            <person name="Lui A."/>
            <person name="Ma L.J."/>
            <person name="Mabbitt R."/>
            <person name="Macdonald J."/>
            <person name="Maclean C."/>
            <person name="Major J."/>
            <person name="Manning J."/>
            <person name="Marabella R."/>
            <person name="Maru K."/>
            <person name="Matthews C."/>
            <person name="Mauceli E."/>
            <person name="Mccarthy M."/>
            <person name="Mcdonough S."/>
            <person name="Mcghee T."/>
            <person name="Meldrim J."/>
            <person name="Meneus L."/>
            <person name="Mesirov J."/>
            <person name="Mihalev A."/>
            <person name="Mihova T."/>
            <person name="Mikkelsen T."/>
            <person name="Mlenga V."/>
            <person name="Moru K."/>
            <person name="Mozes J."/>
            <person name="Mulrain L."/>
            <person name="Munson G."/>
            <person name="Naylor J."/>
            <person name="Newes C."/>
            <person name="Nguyen C."/>
            <person name="Nguyen N."/>
            <person name="Nguyen T."/>
            <person name="Nicol R."/>
            <person name="Nielsen C."/>
            <person name="Nizzari M."/>
            <person name="Norbu C."/>
            <person name="Norbu N."/>
            <person name="O'donnell P."/>
            <person name="Okoawo O."/>
            <person name="O'leary S."/>
            <person name="Omotosho B."/>
            <person name="O'neill K."/>
            <person name="Osman S."/>
            <person name="Parker S."/>
            <person name="Perrin D."/>
            <person name="Phunkhang P."/>
            <person name="Piqani B."/>
            <person name="Purcell S."/>
            <person name="Rachupka T."/>
            <person name="Ramasamy U."/>
            <person name="Rameau R."/>
            <person name="Ray V."/>
            <person name="Raymond C."/>
            <person name="Retta R."/>
            <person name="Richardson S."/>
            <person name="Rise C."/>
            <person name="Rodriguez J."/>
            <person name="Rogers J."/>
            <person name="Rogov P."/>
            <person name="Rutman M."/>
            <person name="Schupbach R."/>
            <person name="Seaman C."/>
            <person name="Settipalli S."/>
            <person name="Sharpe T."/>
            <person name="Sheridan J."/>
            <person name="Sherpa N."/>
            <person name="Shi J."/>
            <person name="Smirnov S."/>
            <person name="Smith C."/>
            <person name="Sougnez C."/>
            <person name="Spencer B."/>
            <person name="Stalker J."/>
            <person name="Stange-thomann N."/>
            <person name="Stavropoulos S."/>
            <person name="Stetson K."/>
            <person name="Stone C."/>
            <person name="Stone S."/>
            <person name="Stubbs M."/>
            <person name="Talamas J."/>
            <person name="Tchuinga P."/>
            <person name="Tenzing P."/>
            <person name="Tesfaye S."/>
            <person name="Theodore J."/>
            <person name="Thoulutsang Y."/>
            <person name="Topham K."/>
            <person name="Towey S."/>
            <person name="Tsamla T."/>
            <person name="Tsomo N."/>
            <person name="Vallee D."/>
            <person name="Vassiliev H."/>
            <person name="Venkataraman V."/>
            <person name="Vinson J."/>
            <person name="Vo A."/>
            <person name="Wade C."/>
            <person name="Wang S."/>
            <person name="Wangchuk T."/>
            <person name="Wangdi T."/>
            <person name="Whittaker C."/>
            <person name="Wilkinson J."/>
            <person name="Wu Y."/>
            <person name="Wyman D."/>
            <person name="Yadav S."/>
            <person name="Yang S."/>
            <person name="Yang X."/>
            <person name="Yeager S."/>
            <person name="Yee E."/>
            <person name="Young G."/>
            <person name="Zainoun J."/>
            <person name="Zembeck L."/>
            <person name="Zimmer A."/>
            <person name="Zody M."/>
            <person name="Lander E."/>
        </authorList>
    </citation>
    <scope>NUCLEOTIDE SEQUENCE [LARGE SCALE GENOMIC DNA]</scope>
</reference>
<dbReference type="InterPro" id="IPR013870">
    <property type="entry name" value="Ribosomal_mL54"/>
</dbReference>
<proteinExistence type="inferred from homology"/>
<accession>H2ZFF4</accession>
<comment type="similarity">
    <text evidence="6">Belongs to the mitochondrion-specific ribosomal protein mL54 family.</text>
</comment>
<keyword evidence="4" id="KW-0496">Mitochondrion</keyword>
<reference evidence="8" key="3">
    <citation type="submission" date="2025-09" db="UniProtKB">
        <authorList>
            <consortium name="Ensembl"/>
        </authorList>
    </citation>
    <scope>IDENTIFICATION</scope>
</reference>
<comment type="subcellular location">
    <subcellularLocation>
        <location evidence="1">Mitochondrion</location>
    </subcellularLocation>
</comment>
<name>H2ZFF4_CIOSA</name>
<dbReference type="GO" id="GO:0005762">
    <property type="term" value="C:mitochondrial large ribosomal subunit"/>
    <property type="evidence" value="ECO:0007669"/>
    <property type="project" value="TreeGrafter"/>
</dbReference>
<keyword evidence="2" id="KW-0809">Transit peptide</keyword>
<dbReference type="GeneTree" id="ENSGT00390000001201"/>
<evidence type="ECO:0000256" key="4">
    <source>
        <dbReference type="ARBA" id="ARBA00023128"/>
    </source>
</evidence>
<dbReference type="FunCoup" id="H2ZFF4">
    <property type="interactions" value="26"/>
</dbReference>
<dbReference type="eggNOG" id="KOG3435">
    <property type="taxonomic scope" value="Eukaryota"/>
</dbReference>
<protein>
    <recommendedName>
        <fullName evidence="7">Large ribosomal subunit protein mL54</fullName>
    </recommendedName>
</protein>
<keyword evidence="3" id="KW-0689">Ribosomal protein</keyword>
<dbReference type="GO" id="GO:0003735">
    <property type="term" value="F:structural constituent of ribosome"/>
    <property type="evidence" value="ECO:0007669"/>
    <property type="project" value="TreeGrafter"/>
</dbReference>
<organism evidence="8 9">
    <name type="scientific">Ciona savignyi</name>
    <name type="common">Pacific transparent sea squirt</name>
    <dbReference type="NCBI Taxonomy" id="51511"/>
    <lineage>
        <taxon>Eukaryota</taxon>
        <taxon>Metazoa</taxon>
        <taxon>Chordata</taxon>
        <taxon>Tunicata</taxon>
        <taxon>Ascidiacea</taxon>
        <taxon>Phlebobranchia</taxon>
        <taxon>Cionidae</taxon>
        <taxon>Ciona</taxon>
    </lineage>
</organism>
<dbReference type="Proteomes" id="UP000007875">
    <property type="component" value="Unassembled WGS sequence"/>
</dbReference>
<evidence type="ECO:0000313" key="9">
    <source>
        <dbReference type="Proteomes" id="UP000007875"/>
    </source>
</evidence>
<dbReference type="PANTHER" id="PTHR28595">
    <property type="entry name" value="39S RIBOSOMAL PROTEIN L54, MITOCHONDRIAL"/>
    <property type="match status" value="1"/>
</dbReference>
<dbReference type="AlphaFoldDB" id="H2ZFF4"/>
<dbReference type="HOGENOM" id="CLU_143073_0_0_1"/>
<evidence type="ECO:0000256" key="3">
    <source>
        <dbReference type="ARBA" id="ARBA00022980"/>
    </source>
</evidence>
<evidence type="ECO:0000256" key="7">
    <source>
        <dbReference type="ARBA" id="ARBA00035179"/>
    </source>
</evidence>
<dbReference type="OMA" id="WLFEMNV"/>
<dbReference type="InParanoid" id="H2ZFF4"/>
<dbReference type="Pfam" id="PF08561">
    <property type="entry name" value="Ribosomal_L37"/>
    <property type="match status" value="1"/>
</dbReference>
<evidence type="ECO:0000256" key="2">
    <source>
        <dbReference type="ARBA" id="ARBA00022946"/>
    </source>
</evidence>
<evidence type="ECO:0000256" key="5">
    <source>
        <dbReference type="ARBA" id="ARBA00023274"/>
    </source>
</evidence>
<dbReference type="STRING" id="51511.ENSCSAVP00000016320"/>
<dbReference type="PANTHER" id="PTHR28595:SF1">
    <property type="entry name" value="LARGE RIBOSOMAL SUBUNIT PROTEIN ML54"/>
    <property type="match status" value="1"/>
</dbReference>
<evidence type="ECO:0000256" key="6">
    <source>
        <dbReference type="ARBA" id="ARBA00033752"/>
    </source>
</evidence>
<dbReference type="Ensembl" id="ENSCSAVT00000016501.1">
    <property type="protein sequence ID" value="ENSCSAVP00000016320.1"/>
    <property type="gene ID" value="ENSCSAVG00000009604.1"/>
</dbReference>
<keyword evidence="5" id="KW-0687">Ribonucleoprotein</keyword>
<keyword evidence="9" id="KW-1185">Reference proteome</keyword>
<evidence type="ECO:0000313" key="8">
    <source>
        <dbReference type="Ensembl" id="ENSCSAVP00000016320.1"/>
    </source>
</evidence>